<evidence type="ECO:0000256" key="6">
    <source>
        <dbReference type="ARBA" id="ARBA00022989"/>
    </source>
</evidence>
<feature type="transmembrane region" description="Helical" evidence="8">
    <location>
        <begin position="116"/>
        <end position="133"/>
    </location>
</feature>
<evidence type="ECO:0000256" key="5">
    <source>
        <dbReference type="ARBA" id="ARBA00022692"/>
    </source>
</evidence>
<evidence type="ECO:0000313" key="9">
    <source>
        <dbReference type="EMBL" id="PJE63064.1"/>
    </source>
</evidence>
<feature type="transmembrane region" description="Helical" evidence="8">
    <location>
        <begin position="247"/>
        <end position="265"/>
    </location>
</feature>
<feature type="transmembrane region" description="Helical" evidence="8">
    <location>
        <begin position="145"/>
        <end position="170"/>
    </location>
</feature>
<dbReference type="Proteomes" id="UP000229554">
    <property type="component" value="Unassembled WGS sequence"/>
</dbReference>
<feature type="transmembrane region" description="Helical" evidence="8">
    <location>
        <begin position="93"/>
        <end position="111"/>
    </location>
</feature>
<organism evidence="9 10">
    <name type="scientific">Candidatus Roizmanbacteria bacterium CG10_big_fil_rev_8_21_14_0_10_39_6</name>
    <dbReference type="NCBI Taxonomy" id="1974853"/>
    <lineage>
        <taxon>Bacteria</taxon>
        <taxon>Candidatus Roizmaniibacteriota</taxon>
    </lineage>
</organism>
<dbReference type="GO" id="GO:0005886">
    <property type="term" value="C:plasma membrane"/>
    <property type="evidence" value="ECO:0007669"/>
    <property type="project" value="UniProtKB-SubCell"/>
</dbReference>
<evidence type="ECO:0000256" key="2">
    <source>
        <dbReference type="ARBA" id="ARBA00022475"/>
    </source>
</evidence>
<feature type="transmembrane region" description="Helical" evidence="8">
    <location>
        <begin position="322"/>
        <end position="340"/>
    </location>
</feature>
<evidence type="ECO:0000256" key="7">
    <source>
        <dbReference type="ARBA" id="ARBA00023136"/>
    </source>
</evidence>
<evidence type="ECO:0000256" key="4">
    <source>
        <dbReference type="ARBA" id="ARBA00022679"/>
    </source>
</evidence>
<feature type="transmembrane region" description="Helical" evidence="8">
    <location>
        <begin position="68"/>
        <end position="87"/>
    </location>
</feature>
<dbReference type="GO" id="GO:0009103">
    <property type="term" value="P:lipopolysaccharide biosynthetic process"/>
    <property type="evidence" value="ECO:0007669"/>
    <property type="project" value="UniProtKB-ARBA"/>
</dbReference>
<proteinExistence type="predicted"/>
<feature type="transmembrane region" description="Helical" evidence="8">
    <location>
        <begin position="296"/>
        <end position="316"/>
    </location>
</feature>
<keyword evidence="2" id="KW-1003">Cell membrane</keyword>
<protein>
    <recommendedName>
        <fullName evidence="11">Glycosyltransferase RgtA/B/C/D-like domain-containing protein</fullName>
    </recommendedName>
</protein>
<keyword evidence="7 8" id="KW-0472">Membrane</keyword>
<feature type="transmembrane region" description="Helical" evidence="8">
    <location>
        <begin position="182"/>
        <end position="202"/>
    </location>
</feature>
<keyword evidence="6 8" id="KW-1133">Transmembrane helix</keyword>
<comment type="caution">
    <text evidence="9">The sequence shown here is derived from an EMBL/GenBank/DDBJ whole genome shotgun (WGS) entry which is preliminary data.</text>
</comment>
<reference evidence="10" key="1">
    <citation type="submission" date="2017-09" db="EMBL/GenBank/DDBJ databases">
        <title>Depth-based differentiation of microbial function through sediment-hosted aquifers and enrichment of novel symbionts in the deep terrestrial subsurface.</title>
        <authorList>
            <person name="Probst A.J."/>
            <person name="Ladd B."/>
            <person name="Jarett J.K."/>
            <person name="Geller-Mcgrath D.E."/>
            <person name="Sieber C.M.K."/>
            <person name="Emerson J.B."/>
            <person name="Anantharaman K."/>
            <person name="Thomas B.C."/>
            <person name="Malmstrom R."/>
            <person name="Stieglmeier M."/>
            <person name="Klingl A."/>
            <person name="Woyke T."/>
            <person name="Ryan C.M."/>
            <person name="Banfield J.F."/>
        </authorList>
    </citation>
    <scope>NUCLEOTIDE SEQUENCE [LARGE SCALE GENOMIC DNA]</scope>
</reference>
<sequence>MRFYRLKDFFPYTIDEEYLSQLAWTIARDFHVIWIGVSAGSTNFYLGPGYIYITAILLWIGKGNPLALAYWVSFVGVATVFSIWWIVKKTVSNQAGIIASALYGFSYFIALYDRHFWPPMVGITLLWMAYFLWKSLKDTRWFIPYFFLLGISLHLHVSLFVSFPIALLLIIKQRKNVRLGTVAASFASYVLAVSPLIVFDFVHNFDNIRAPLVLLSHSSGNSLNLASRLSTILIVLGKTVDSHVSTMVLGTILALFCSFGIYATHKKLPNFITLSLSIIGMLLVLFFVYPGRVEQYYLIGTFPFIAIFFAYVLSTFVPQKPLFFLFSILLISNMYMLIFSKPLYNSYAQKEKVIAEIQKITKKGPVLLITKNPYVFDGGWHFLFTQAGIPVTEGSSSEMYSWIYTQYYTPPSRAVYTVTLENKDGGVKYTINPNIQ</sequence>
<dbReference type="GO" id="GO:0016763">
    <property type="term" value="F:pentosyltransferase activity"/>
    <property type="evidence" value="ECO:0007669"/>
    <property type="project" value="TreeGrafter"/>
</dbReference>
<keyword evidence="3" id="KW-0328">Glycosyltransferase</keyword>
<evidence type="ECO:0008006" key="11">
    <source>
        <dbReference type="Google" id="ProtNLM"/>
    </source>
</evidence>
<evidence type="ECO:0000256" key="1">
    <source>
        <dbReference type="ARBA" id="ARBA00004651"/>
    </source>
</evidence>
<evidence type="ECO:0000256" key="8">
    <source>
        <dbReference type="SAM" id="Phobius"/>
    </source>
</evidence>
<evidence type="ECO:0000256" key="3">
    <source>
        <dbReference type="ARBA" id="ARBA00022676"/>
    </source>
</evidence>
<dbReference type="PANTHER" id="PTHR33908:SF11">
    <property type="entry name" value="MEMBRANE PROTEIN"/>
    <property type="match status" value="1"/>
</dbReference>
<feature type="transmembrane region" description="Helical" evidence="8">
    <location>
        <begin position="44"/>
        <end position="61"/>
    </location>
</feature>
<accession>A0A2M8KT04</accession>
<dbReference type="EMBL" id="PFED01000062">
    <property type="protein sequence ID" value="PJE63064.1"/>
    <property type="molecule type" value="Genomic_DNA"/>
</dbReference>
<keyword evidence="5 8" id="KW-0812">Transmembrane</keyword>
<evidence type="ECO:0000313" key="10">
    <source>
        <dbReference type="Proteomes" id="UP000229554"/>
    </source>
</evidence>
<dbReference type="PANTHER" id="PTHR33908">
    <property type="entry name" value="MANNOSYLTRANSFERASE YKCB-RELATED"/>
    <property type="match status" value="1"/>
</dbReference>
<dbReference type="AlphaFoldDB" id="A0A2M8KT04"/>
<feature type="transmembrane region" description="Helical" evidence="8">
    <location>
        <begin position="271"/>
        <end position="289"/>
    </location>
</feature>
<keyword evidence="4" id="KW-0808">Transferase</keyword>
<gene>
    <name evidence="9" type="ORF">COU88_01540</name>
</gene>
<dbReference type="InterPro" id="IPR050297">
    <property type="entry name" value="LipidA_mod_glycosyltrf_83"/>
</dbReference>
<comment type="subcellular location">
    <subcellularLocation>
        <location evidence="1">Cell membrane</location>
        <topology evidence="1">Multi-pass membrane protein</topology>
    </subcellularLocation>
</comment>
<name>A0A2M8KT04_9BACT</name>